<dbReference type="Proteomes" id="UP000095192">
    <property type="component" value="Unassembled WGS sequence"/>
</dbReference>
<dbReference type="AlphaFoldDB" id="A0A1D3D4W8"/>
<keyword evidence="2" id="KW-1185">Reference proteome</keyword>
<proteinExistence type="predicted"/>
<dbReference type="InParanoid" id="A0A1D3D4W8"/>
<gene>
    <name evidence="1" type="ORF">cyc_08615</name>
</gene>
<dbReference type="VEuPathDB" id="ToxoDB:LOC34623610"/>
<dbReference type="EMBL" id="JROU02000724">
    <property type="protein sequence ID" value="OEH78468.1"/>
    <property type="molecule type" value="Genomic_DNA"/>
</dbReference>
<dbReference type="VEuPathDB" id="ToxoDB:cyc_08615"/>
<evidence type="ECO:0000313" key="2">
    <source>
        <dbReference type="Proteomes" id="UP000095192"/>
    </source>
</evidence>
<protein>
    <submittedName>
        <fullName evidence="1">N-terminal domain-containing protein</fullName>
    </submittedName>
</protein>
<sequence length="598" mass="64502">MGAQMLLPYLRGIHGVLTFSLDTVSKGELSKESPSDSSGITPFLDLFSWSSTSVSDEELLQQKLQQRLPAVAAAVHMIVSACVAAATLVLPPSTQQQREGEEDDAAAAQAFSSWKEKGFHDAEDLLSARMLVPADGGVYTDCGSEGQTLPNCQDTHLTHADEAALLLIRQILDRLFISFPRRFATSCVAISSGSLSSDVANLRSLLFLLRLMRRAKLKYLLVPLLGLLQDAAKGVISIPASPCIYTSGSLLHLSPFAVAGAAAASNTRENSLPAVGGDTAEGSATTPAKESFLASKRVRRDMQELFRLCCLIGCRCFTQRVTTAANPNAFDVIPPLPPPVDILNQALGIALKQLNRRSPLSLLFLQTLTDELPSAITQSLHSSSPQAFLSRYLLMCLLRDMPLRLFPSAASPVRRLLVEELQGLHLLTTDRRTLRAFAAALRGSLGTETAKLDALVPPPNPGTIAFFRAVYTPTALLEEEGASPWSDFFFPGMWSMATTPKSDCLMLQVFASREREGSSRIAYLRRIGFLLLAAPDGAFSAHVASLLEKLTETLKPAYPPDIAVEITKHVSRQLSAPIHVHRLSAFAAPPAAPVGKPL</sequence>
<name>A0A1D3D4W8_9EIME</name>
<accession>A0A1D3D4W8</accession>
<reference evidence="1 2" key="1">
    <citation type="journal article" date="2016" name="BMC Genomics">
        <title>Comparative genomics reveals Cyclospora cayetanensis possesses coccidia-like metabolism and invasion components but unique surface antigens.</title>
        <authorList>
            <person name="Liu S."/>
            <person name="Wang L."/>
            <person name="Zheng H."/>
            <person name="Xu Z."/>
            <person name="Roellig D.M."/>
            <person name="Li N."/>
            <person name="Frace M.A."/>
            <person name="Tang K."/>
            <person name="Arrowood M.J."/>
            <person name="Moss D.M."/>
            <person name="Zhang L."/>
            <person name="Feng Y."/>
            <person name="Xiao L."/>
        </authorList>
    </citation>
    <scope>NUCLEOTIDE SEQUENCE [LARGE SCALE GENOMIC DNA]</scope>
    <source>
        <strain evidence="1 2">CHN_HEN01</strain>
    </source>
</reference>
<evidence type="ECO:0000313" key="1">
    <source>
        <dbReference type="EMBL" id="OEH78468.1"/>
    </source>
</evidence>
<organism evidence="1 2">
    <name type="scientific">Cyclospora cayetanensis</name>
    <dbReference type="NCBI Taxonomy" id="88456"/>
    <lineage>
        <taxon>Eukaryota</taxon>
        <taxon>Sar</taxon>
        <taxon>Alveolata</taxon>
        <taxon>Apicomplexa</taxon>
        <taxon>Conoidasida</taxon>
        <taxon>Coccidia</taxon>
        <taxon>Eucoccidiorida</taxon>
        <taxon>Eimeriorina</taxon>
        <taxon>Eimeriidae</taxon>
        <taxon>Cyclospora</taxon>
    </lineage>
</organism>
<comment type="caution">
    <text evidence="1">The sequence shown here is derived from an EMBL/GenBank/DDBJ whole genome shotgun (WGS) entry which is preliminary data.</text>
</comment>